<dbReference type="HOGENOM" id="CLU_3202381_0_0_4"/>
<sequence>MRRRGGTPCGGAGIGGRLKSFQTAFSPLTRAKGYNATLFQHTDTP</sequence>
<evidence type="ECO:0000313" key="2">
    <source>
        <dbReference type="Proteomes" id="UP000004105"/>
    </source>
</evidence>
<name>F2BCU7_9NEIS</name>
<protein>
    <submittedName>
        <fullName evidence="1">Uncharacterized protein</fullName>
    </submittedName>
</protein>
<keyword evidence="2" id="KW-1185">Reference proteome</keyword>
<accession>F2BCU7</accession>
<dbReference type="AlphaFoldDB" id="F2BCU7"/>
<gene>
    <name evidence="1" type="ORF">HMPREF9123_1577</name>
</gene>
<organism evidence="1 2">
    <name type="scientific">Neisseria bacilliformis ATCC BAA-1200</name>
    <dbReference type="NCBI Taxonomy" id="888742"/>
    <lineage>
        <taxon>Bacteria</taxon>
        <taxon>Pseudomonadati</taxon>
        <taxon>Pseudomonadota</taxon>
        <taxon>Betaproteobacteria</taxon>
        <taxon>Neisseriales</taxon>
        <taxon>Neisseriaceae</taxon>
        <taxon>Neisseria</taxon>
    </lineage>
</organism>
<reference evidence="1 2" key="1">
    <citation type="submission" date="2011-02" db="EMBL/GenBank/DDBJ databases">
        <authorList>
            <person name="Muzny D."/>
            <person name="Qin X."/>
            <person name="Deng J."/>
            <person name="Jiang H."/>
            <person name="Liu Y."/>
            <person name="Qu J."/>
            <person name="Song X.-Z."/>
            <person name="Zhang L."/>
            <person name="Thornton R."/>
            <person name="Coyle M."/>
            <person name="Francisco L."/>
            <person name="Jackson L."/>
            <person name="Javaid M."/>
            <person name="Korchina V."/>
            <person name="Kovar C."/>
            <person name="Mata R."/>
            <person name="Mathew T."/>
            <person name="Ngo R."/>
            <person name="Nguyen L."/>
            <person name="Nguyen N."/>
            <person name="Okwuonu G."/>
            <person name="Ongeri F."/>
            <person name="Pham C."/>
            <person name="Simmons D."/>
            <person name="Wilczek-Boney K."/>
            <person name="Hale W."/>
            <person name="Jakkamsetti A."/>
            <person name="Pham P."/>
            <person name="Ruth R."/>
            <person name="San Lucas F."/>
            <person name="Warren J."/>
            <person name="Zhang J."/>
            <person name="Zhao Z."/>
            <person name="Zhou C."/>
            <person name="Zhu D."/>
            <person name="Lee S."/>
            <person name="Bess C."/>
            <person name="Blankenburg K."/>
            <person name="Forbes L."/>
            <person name="Fu Q."/>
            <person name="Gubbala S."/>
            <person name="Hirani K."/>
            <person name="Jayaseelan J.C."/>
            <person name="Lara F."/>
            <person name="Munidasa M."/>
            <person name="Palculict T."/>
            <person name="Patil S."/>
            <person name="Pu L.-L."/>
            <person name="Saada N."/>
            <person name="Tang L."/>
            <person name="Weissenberger G."/>
            <person name="Zhu Y."/>
            <person name="Hemphill L."/>
            <person name="Shang Y."/>
            <person name="Youmans B."/>
            <person name="Ayvaz T."/>
            <person name="Ross M."/>
            <person name="Santibanez J."/>
            <person name="Aqrawi P."/>
            <person name="Gross S."/>
            <person name="Joshi V."/>
            <person name="Fowler G."/>
            <person name="Nazareth L."/>
            <person name="Reid J."/>
            <person name="Worley K."/>
            <person name="Petrosino J."/>
            <person name="Highlander S."/>
            <person name="Gibbs R."/>
        </authorList>
    </citation>
    <scope>NUCLEOTIDE SEQUENCE [LARGE SCALE GENOMIC DNA]</scope>
    <source>
        <strain evidence="1 2">ATCC BAA-1200</strain>
    </source>
</reference>
<proteinExistence type="predicted"/>
<evidence type="ECO:0000313" key="1">
    <source>
        <dbReference type="EMBL" id="EGF10696.1"/>
    </source>
</evidence>
<dbReference type="EMBL" id="AFAY01000031">
    <property type="protein sequence ID" value="EGF10696.1"/>
    <property type="molecule type" value="Genomic_DNA"/>
</dbReference>
<comment type="caution">
    <text evidence="1">The sequence shown here is derived from an EMBL/GenBank/DDBJ whole genome shotgun (WGS) entry which is preliminary data.</text>
</comment>
<dbReference type="Proteomes" id="UP000004105">
    <property type="component" value="Unassembled WGS sequence"/>
</dbReference>